<keyword evidence="3" id="KW-1185">Reference proteome</keyword>
<dbReference type="RefSeq" id="WP_068663891.1">
    <property type="nucleotide sequence ID" value="NZ_LYPB01000060.1"/>
</dbReference>
<accession>A0A198ADK1</accession>
<comment type="caution">
    <text evidence="2">The sequence shown here is derived from an EMBL/GenBank/DDBJ whole genome shotgun (WGS) entry which is preliminary data.</text>
</comment>
<evidence type="ECO:0000256" key="1">
    <source>
        <dbReference type="SAM" id="MobiDB-lite"/>
    </source>
</evidence>
<organism evidence="2 3">
    <name type="scientific">Paenibacillus oryzisoli</name>
    <dbReference type="NCBI Taxonomy" id="1850517"/>
    <lineage>
        <taxon>Bacteria</taxon>
        <taxon>Bacillati</taxon>
        <taxon>Bacillota</taxon>
        <taxon>Bacilli</taxon>
        <taxon>Bacillales</taxon>
        <taxon>Paenibacillaceae</taxon>
        <taxon>Paenibacillus</taxon>
    </lineage>
</organism>
<name>A0A198ADK1_9BACL</name>
<evidence type="ECO:0000313" key="3">
    <source>
        <dbReference type="Proteomes" id="UP000078454"/>
    </source>
</evidence>
<gene>
    <name evidence="2" type="ORF">A8708_27285</name>
</gene>
<feature type="region of interest" description="Disordered" evidence="1">
    <location>
        <begin position="102"/>
        <end position="153"/>
    </location>
</feature>
<protein>
    <submittedName>
        <fullName evidence="2">Uncharacterized protein</fullName>
    </submittedName>
</protein>
<proteinExistence type="predicted"/>
<dbReference type="OrthoDB" id="2923612at2"/>
<dbReference type="Proteomes" id="UP000078454">
    <property type="component" value="Unassembled WGS sequence"/>
</dbReference>
<dbReference type="STRING" id="1850517.A8708_27285"/>
<reference evidence="2 3" key="1">
    <citation type="submission" date="2016-05" db="EMBL/GenBank/DDBJ databases">
        <title>Paenibacillus sp. 1ZS3-15 nov., isolated from the rhizosphere soil.</title>
        <authorList>
            <person name="Zhang X.X."/>
            <person name="Zhang J."/>
        </authorList>
    </citation>
    <scope>NUCLEOTIDE SEQUENCE [LARGE SCALE GENOMIC DNA]</scope>
    <source>
        <strain evidence="2 3">1ZS3-15</strain>
    </source>
</reference>
<evidence type="ECO:0000313" key="2">
    <source>
        <dbReference type="EMBL" id="OAS19033.1"/>
    </source>
</evidence>
<dbReference type="EMBL" id="LYPB01000060">
    <property type="protein sequence ID" value="OAS19033.1"/>
    <property type="molecule type" value="Genomic_DNA"/>
</dbReference>
<dbReference type="AlphaFoldDB" id="A0A198ADK1"/>
<feature type="compositionally biased region" description="Basic and acidic residues" evidence="1">
    <location>
        <begin position="139"/>
        <end position="153"/>
    </location>
</feature>
<sequence length="251" mass="27458">MDYAFAIQPDAFTRFDEESELIEQCKEWGLVSEKAVKAKAFFYKGNSLNVACNIVGLVDPMTAVIELDTKQLHCIHPSYLKEMQAANYSQRGAALAEEAAVADEAEGAAEPEEKPAKAAKSKKAEDISEVGQAAPAEKAPPKEKTKKEKAPKLELPEEKVKMKATVTEFTTVPNNFSDTDDEVIIYEAVSILDPALEVGTAWSSHSATLKKLELAVGDTVTFECKIVAKKLSKHPVPYKINNPGKMQKVTE</sequence>
<feature type="compositionally biased region" description="Basic and acidic residues" evidence="1">
    <location>
        <begin position="111"/>
        <end position="126"/>
    </location>
</feature>